<reference evidence="1 2" key="1">
    <citation type="journal article" date="2018" name="J. Allergy Clin. Immunol.">
        <title>High-quality assembly of Dermatophagoides pteronyssinus genome and transcriptome reveals a wide range of novel allergens.</title>
        <authorList>
            <person name="Liu X.Y."/>
            <person name="Yang K.Y."/>
            <person name="Wang M.Q."/>
            <person name="Kwok J.S."/>
            <person name="Zeng X."/>
            <person name="Yang Z."/>
            <person name="Xiao X.J."/>
            <person name="Lau C.P."/>
            <person name="Li Y."/>
            <person name="Huang Z.M."/>
            <person name="Ba J.G."/>
            <person name="Yim A.K."/>
            <person name="Ouyang C.Y."/>
            <person name="Ngai S.M."/>
            <person name="Chan T.F."/>
            <person name="Leung E.L."/>
            <person name="Liu L."/>
            <person name="Liu Z.G."/>
            <person name="Tsui S.K."/>
        </authorList>
    </citation>
    <scope>NUCLEOTIDE SEQUENCE [LARGE SCALE GENOMIC DNA]</scope>
    <source>
        <strain evidence="1">Derp</strain>
    </source>
</reference>
<keyword evidence="2" id="KW-1185">Reference proteome</keyword>
<dbReference type="Proteomes" id="UP000887458">
    <property type="component" value="Unassembled WGS sequence"/>
</dbReference>
<sequence length="94" mass="11202">MGFGSFDFYINKWLACIGLGLMTKLDFVYLVDEANGQWLAMLNLSKKKEESNRIERDEQIEQGFCRFRCRRYPSLYKLNMMKCLNDNNNPLFKQ</sequence>
<dbReference type="EMBL" id="NJHN03000082">
    <property type="protein sequence ID" value="KAH9417085.1"/>
    <property type="molecule type" value="Genomic_DNA"/>
</dbReference>
<gene>
    <name evidence="1" type="ORF">DERP_013201</name>
</gene>
<reference evidence="1 2" key="2">
    <citation type="journal article" date="2022" name="Mol. Biol. Evol.">
        <title>Comparative Genomics Reveals Insights into the Divergent Evolution of Astigmatic Mites and Household Pest Adaptations.</title>
        <authorList>
            <person name="Xiong Q."/>
            <person name="Wan A.T."/>
            <person name="Liu X."/>
            <person name="Fung C.S."/>
            <person name="Xiao X."/>
            <person name="Malainual N."/>
            <person name="Hou J."/>
            <person name="Wang L."/>
            <person name="Wang M."/>
            <person name="Yang K.Y."/>
            <person name="Cui Y."/>
            <person name="Leung E.L."/>
            <person name="Nong W."/>
            <person name="Shin S.K."/>
            <person name="Au S.W."/>
            <person name="Jeong K.Y."/>
            <person name="Chew F.T."/>
            <person name="Hui J.H."/>
            <person name="Leung T.F."/>
            <person name="Tungtrongchitr A."/>
            <person name="Zhong N."/>
            <person name="Liu Z."/>
            <person name="Tsui S.K."/>
        </authorList>
    </citation>
    <scope>NUCLEOTIDE SEQUENCE [LARGE SCALE GENOMIC DNA]</scope>
    <source>
        <strain evidence="1">Derp</strain>
    </source>
</reference>
<protein>
    <submittedName>
        <fullName evidence="1">Uncharacterized protein</fullName>
    </submittedName>
</protein>
<comment type="caution">
    <text evidence="1">The sequence shown here is derived from an EMBL/GenBank/DDBJ whole genome shotgun (WGS) entry which is preliminary data.</text>
</comment>
<accession>A0ABQ8J3L8</accession>
<organism evidence="1 2">
    <name type="scientific">Dermatophagoides pteronyssinus</name>
    <name type="common">European house dust mite</name>
    <dbReference type="NCBI Taxonomy" id="6956"/>
    <lineage>
        <taxon>Eukaryota</taxon>
        <taxon>Metazoa</taxon>
        <taxon>Ecdysozoa</taxon>
        <taxon>Arthropoda</taxon>
        <taxon>Chelicerata</taxon>
        <taxon>Arachnida</taxon>
        <taxon>Acari</taxon>
        <taxon>Acariformes</taxon>
        <taxon>Sarcoptiformes</taxon>
        <taxon>Astigmata</taxon>
        <taxon>Psoroptidia</taxon>
        <taxon>Analgoidea</taxon>
        <taxon>Pyroglyphidae</taxon>
        <taxon>Dermatophagoidinae</taxon>
        <taxon>Dermatophagoides</taxon>
    </lineage>
</organism>
<name>A0ABQ8J3L8_DERPT</name>
<proteinExistence type="predicted"/>
<evidence type="ECO:0000313" key="1">
    <source>
        <dbReference type="EMBL" id="KAH9417085.1"/>
    </source>
</evidence>
<evidence type="ECO:0000313" key="2">
    <source>
        <dbReference type="Proteomes" id="UP000887458"/>
    </source>
</evidence>